<evidence type="ECO:0000256" key="4">
    <source>
        <dbReference type="ARBA" id="ARBA00022840"/>
    </source>
</evidence>
<dbReference type="InterPro" id="IPR015866">
    <property type="entry name" value="Ser-tRNA-synth_1_N"/>
</dbReference>
<dbReference type="InterPro" id="IPR042103">
    <property type="entry name" value="SerRS_1_N_sf"/>
</dbReference>
<evidence type="ECO:0000256" key="7">
    <source>
        <dbReference type="ARBA" id="ARBA00031113"/>
    </source>
</evidence>
<evidence type="ECO:0000256" key="1">
    <source>
        <dbReference type="ARBA" id="ARBA00012840"/>
    </source>
</evidence>
<dbReference type="CDD" id="cd00770">
    <property type="entry name" value="SerRS_core"/>
    <property type="match status" value="1"/>
</dbReference>
<dbReference type="RefSeq" id="XP_014563964.1">
    <property type="nucleotide sequence ID" value="XM_014708478.1"/>
</dbReference>
<evidence type="ECO:0000313" key="12">
    <source>
        <dbReference type="EMBL" id="KHN69922.1"/>
    </source>
</evidence>
<evidence type="ECO:0000256" key="3">
    <source>
        <dbReference type="ARBA" id="ARBA00022741"/>
    </source>
</evidence>
<dbReference type="Gene3D" id="3.30.930.10">
    <property type="entry name" value="Bira Bifunctional Protein, Domain 2"/>
    <property type="match status" value="1"/>
</dbReference>
<dbReference type="Pfam" id="PF00587">
    <property type="entry name" value="tRNA-synt_2b"/>
    <property type="match status" value="1"/>
</dbReference>
<feature type="binding site" evidence="9">
    <location>
        <begin position="352"/>
        <end position="355"/>
    </location>
    <ligand>
        <name>ATP</name>
        <dbReference type="ChEBI" id="CHEBI:30616"/>
    </ligand>
</feature>
<dbReference type="SUPFAM" id="SSF55681">
    <property type="entry name" value="Class II aaRS and biotin synthetases"/>
    <property type="match status" value="1"/>
</dbReference>
<comment type="caution">
    <text evidence="12">The sequence shown here is derived from an EMBL/GenBank/DDBJ whole genome shotgun (WGS) entry which is preliminary data.</text>
</comment>
<dbReference type="EC" id="6.1.1.11" evidence="1"/>
<dbReference type="Pfam" id="PF02403">
    <property type="entry name" value="Seryl_tRNA_N"/>
    <property type="match status" value="1"/>
</dbReference>
<dbReference type="STRING" id="1354746.A0A0B2ULK5"/>
<feature type="binding site" evidence="8">
    <location>
        <position position="288"/>
    </location>
    <ligand>
        <name>L-serine</name>
        <dbReference type="ChEBI" id="CHEBI:33384"/>
    </ligand>
</feature>
<dbReference type="HOGENOM" id="CLU_023797_0_1_1"/>
<dbReference type="InParanoid" id="A0A0B2ULK5"/>
<evidence type="ECO:0000256" key="6">
    <source>
        <dbReference type="ARBA" id="ARBA00023146"/>
    </source>
</evidence>
<dbReference type="Gene3D" id="1.10.287.40">
    <property type="entry name" value="Serine-tRNA synthetase, tRNA binding domain"/>
    <property type="match status" value="1"/>
</dbReference>
<feature type="site" description="Important for serine binding" evidence="8">
    <location>
        <position position="389"/>
    </location>
</feature>
<keyword evidence="3" id="KW-0547">Nucleotide-binding</keyword>
<dbReference type="UniPathway" id="UPA00906">
    <property type="reaction ID" value="UER00895"/>
</dbReference>
<dbReference type="GO" id="GO:0004828">
    <property type="term" value="F:serine-tRNA ligase activity"/>
    <property type="evidence" value="ECO:0007669"/>
    <property type="project" value="UniProtKB-EC"/>
</dbReference>
<sequence length="431" mass="49383">MIDINLIRDDSTRCKVIESEKKRFRDGRAVDEAHELDRKRIRMNFELDEINKKVNKLNREIKQHFKDGGKKEDSEVCSRVEESERLCNEADDLKEQVKGVEMNLARVMKGIGNLVFDEVFVSNDEENNMVVGSYRSERRLEQNPEPFSVLMKDYTYAAAGAKVVGHRGYYLSGAMAKLAQALGRYAIDFLEKHGYVYIQTPVMLRRDVMARTSQLSDFDDQLYKVEDDMYLIATSEQSLSALYMEERIVPQDLPKKFCGQSLCFRKEAGAHGKDNAGLFRVHQFEKIEQFIVCGPEESEKHHKDMMRICEEFYQSLDISYNVVSIVSGALNDAAAVKYDLEAFFPCSGKYRELVSCSNCTDYQSRELDIRYGIGKDNKRKVYVHLLNGTMCAIQRTLCCIVENYQCAEGVMIPKVLQGYFGGSIISNTPNK</sequence>
<evidence type="ECO:0000256" key="9">
    <source>
        <dbReference type="PIRSR" id="PIRSR001529-2"/>
    </source>
</evidence>
<dbReference type="InterPro" id="IPR033729">
    <property type="entry name" value="SerRS_core"/>
</dbReference>
<dbReference type="PROSITE" id="PS50862">
    <property type="entry name" value="AA_TRNA_LIGASE_II"/>
    <property type="match status" value="1"/>
</dbReference>
<gene>
    <name evidence="12" type="ORF">M896_041190</name>
</gene>
<keyword evidence="10" id="KW-0175">Coiled coil</keyword>
<evidence type="ECO:0000259" key="11">
    <source>
        <dbReference type="PROSITE" id="PS50862"/>
    </source>
</evidence>
<feature type="domain" description="Aminoacyl-transfer RNA synthetases class-II family profile" evidence="11">
    <location>
        <begin position="180"/>
        <end position="413"/>
    </location>
</feature>
<keyword evidence="2" id="KW-0436">Ligase</keyword>
<evidence type="ECO:0000313" key="13">
    <source>
        <dbReference type="Proteomes" id="UP000031056"/>
    </source>
</evidence>
<dbReference type="PIRSF" id="PIRSF001529">
    <property type="entry name" value="Ser-tRNA-synth_IIa"/>
    <property type="match status" value="1"/>
</dbReference>
<feature type="binding site" evidence="9">
    <location>
        <begin position="281"/>
        <end position="284"/>
    </location>
    <ligand>
        <name>ATP</name>
        <dbReference type="ChEBI" id="CHEBI:30616"/>
    </ligand>
</feature>
<dbReference type="PRINTS" id="PR00981">
    <property type="entry name" value="TRNASYNTHSER"/>
</dbReference>
<evidence type="ECO:0000256" key="8">
    <source>
        <dbReference type="PIRSR" id="PIRSR001529-1"/>
    </source>
</evidence>
<organism evidence="12 13">
    <name type="scientific">Ordospora colligata OC4</name>
    <dbReference type="NCBI Taxonomy" id="1354746"/>
    <lineage>
        <taxon>Eukaryota</taxon>
        <taxon>Fungi</taxon>
        <taxon>Fungi incertae sedis</taxon>
        <taxon>Microsporidia</taxon>
        <taxon>Ordosporidae</taxon>
        <taxon>Ordospora</taxon>
    </lineage>
</organism>
<feature type="binding site" evidence="8">
    <location>
        <position position="234"/>
    </location>
    <ligand>
        <name>L-serine</name>
        <dbReference type="ChEBI" id="CHEBI:33384"/>
    </ligand>
</feature>
<dbReference type="VEuPathDB" id="MicrosporidiaDB:M896_041190"/>
<dbReference type="GeneID" id="26261557"/>
<dbReference type="GO" id="GO:0005524">
    <property type="term" value="F:ATP binding"/>
    <property type="evidence" value="ECO:0007669"/>
    <property type="project" value="UniProtKB-KW"/>
</dbReference>
<dbReference type="OrthoDB" id="10264585at2759"/>
<protein>
    <recommendedName>
        <fullName evidence="1">serine--tRNA ligase</fullName>
        <ecNumber evidence="1">6.1.1.11</ecNumber>
    </recommendedName>
    <alternativeName>
        <fullName evidence="7">Seryl-tRNA synthetase</fullName>
    </alternativeName>
</protein>
<proteinExistence type="predicted"/>
<feature type="binding site" evidence="9">
    <location>
        <begin position="265"/>
        <end position="267"/>
    </location>
    <ligand>
        <name>ATP</name>
        <dbReference type="ChEBI" id="CHEBI:30616"/>
    </ligand>
</feature>
<dbReference type="InterPro" id="IPR006195">
    <property type="entry name" value="aa-tRNA-synth_II"/>
</dbReference>
<dbReference type="PANTHER" id="PTHR11778">
    <property type="entry name" value="SERYL-TRNA SYNTHETASE"/>
    <property type="match status" value="1"/>
</dbReference>
<dbReference type="InterPro" id="IPR010978">
    <property type="entry name" value="tRNA-bd_arm"/>
</dbReference>
<feature type="coiled-coil region" evidence="10">
    <location>
        <begin position="40"/>
        <end position="103"/>
    </location>
</feature>
<name>A0A0B2ULK5_9MICR</name>
<dbReference type="EMBL" id="JOKQ01000004">
    <property type="protein sequence ID" value="KHN69922.1"/>
    <property type="molecule type" value="Genomic_DNA"/>
</dbReference>
<dbReference type="GO" id="GO:0006434">
    <property type="term" value="P:seryl-tRNA aminoacylation"/>
    <property type="evidence" value="ECO:0007669"/>
    <property type="project" value="InterPro"/>
</dbReference>
<feature type="binding site" evidence="8">
    <location>
        <position position="387"/>
    </location>
    <ligand>
        <name>L-serine</name>
        <dbReference type="ChEBI" id="CHEBI:33384"/>
    </ligand>
</feature>
<dbReference type="SUPFAM" id="SSF46589">
    <property type="entry name" value="tRNA-binding arm"/>
    <property type="match status" value="1"/>
</dbReference>
<keyword evidence="4 9" id="KW-0067">ATP-binding</keyword>
<dbReference type="NCBIfam" id="TIGR00414">
    <property type="entry name" value="serS"/>
    <property type="match status" value="1"/>
</dbReference>
<dbReference type="InterPro" id="IPR002314">
    <property type="entry name" value="aa-tRNA-synt_IIb"/>
</dbReference>
<evidence type="ECO:0000256" key="2">
    <source>
        <dbReference type="ARBA" id="ARBA00022598"/>
    </source>
</evidence>
<keyword evidence="5" id="KW-0648">Protein biosynthesis</keyword>
<dbReference type="AlphaFoldDB" id="A0A0B2ULK5"/>
<dbReference type="FunCoup" id="A0A0B2ULK5">
    <property type="interactions" value="211"/>
</dbReference>
<feature type="binding site" evidence="8">
    <location>
        <position position="265"/>
    </location>
    <ligand>
        <name>L-serine</name>
        <dbReference type="ChEBI" id="CHEBI:33384"/>
    </ligand>
</feature>
<dbReference type="InterPro" id="IPR002317">
    <property type="entry name" value="Ser-tRNA-ligase_type_1"/>
</dbReference>
<accession>A0A0B2ULK5</accession>
<evidence type="ECO:0000256" key="10">
    <source>
        <dbReference type="SAM" id="Coils"/>
    </source>
</evidence>
<keyword evidence="13" id="KW-1185">Reference proteome</keyword>
<dbReference type="InterPro" id="IPR045864">
    <property type="entry name" value="aa-tRNA-synth_II/BPL/LPL"/>
</dbReference>
<evidence type="ECO:0000256" key="5">
    <source>
        <dbReference type="ARBA" id="ARBA00022917"/>
    </source>
</evidence>
<keyword evidence="6 12" id="KW-0030">Aminoacyl-tRNA synthetase</keyword>
<dbReference type="Proteomes" id="UP000031056">
    <property type="component" value="Unassembled WGS sequence"/>
</dbReference>
<reference evidence="12 13" key="1">
    <citation type="journal article" date="2014" name="MBio">
        <title>The Ordospora colligata genome; evolution of extreme reduction in microsporidia and host-to-parasite horizontal gene transfer.</title>
        <authorList>
            <person name="Pombert J.-F."/>
            <person name="Haag K.L."/>
            <person name="Beidas S."/>
            <person name="Ebert D."/>
            <person name="Keeling P.J."/>
        </authorList>
    </citation>
    <scope>NUCLEOTIDE SEQUENCE [LARGE SCALE GENOMIC DNA]</scope>
    <source>
        <strain evidence="12 13">OC4</strain>
    </source>
</reference>